<dbReference type="InterPro" id="IPR050595">
    <property type="entry name" value="Bact_response_regulator"/>
</dbReference>
<dbReference type="RefSeq" id="WP_093003655.1">
    <property type="nucleotide sequence ID" value="NZ_FNZZ01000001.1"/>
</dbReference>
<keyword evidence="1 2" id="KW-0597">Phosphoprotein</keyword>
<dbReference type="Gene3D" id="3.40.50.2300">
    <property type="match status" value="1"/>
</dbReference>
<dbReference type="AlphaFoldDB" id="A0A1H7J5S6"/>
<dbReference type="STRING" id="1855283.SAMN05216382_0948"/>
<evidence type="ECO:0000256" key="1">
    <source>
        <dbReference type="ARBA" id="ARBA00022553"/>
    </source>
</evidence>
<accession>A0A1H7J5S6</accession>
<evidence type="ECO:0000313" key="5">
    <source>
        <dbReference type="Proteomes" id="UP000199214"/>
    </source>
</evidence>
<dbReference type="InterPro" id="IPR011006">
    <property type="entry name" value="CheY-like_superfamily"/>
</dbReference>
<dbReference type="SUPFAM" id="SSF52172">
    <property type="entry name" value="CheY-like"/>
    <property type="match status" value="1"/>
</dbReference>
<gene>
    <name evidence="4" type="ORF">SAMN05216382_0948</name>
</gene>
<protein>
    <submittedName>
        <fullName evidence="4">Response regulator receiver domain-containing protein</fullName>
    </submittedName>
</protein>
<dbReference type="PROSITE" id="PS50110">
    <property type="entry name" value="RESPONSE_REGULATORY"/>
    <property type="match status" value="1"/>
</dbReference>
<evidence type="ECO:0000259" key="3">
    <source>
        <dbReference type="PROSITE" id="PS50110"/>
    </source>
</evidence>
<dbReference type="InterPro" id="IPR001789">
    <property type="entry name" value="Sig_transdc_resp-reg_receiver"/>
</dbReference>
<dbReference type="OrthoDB" id="9800897at2"/>
<keyword evidence="5" id="KW-1185">Reference proteome</keyword>
<sequence>MLRVLCVDDDADIRLLVELSLHLDPDIRAWSLGSVDEAIAALAGEQRFDVVLLDAMMPGRDGLELLEHITRADGSPPTPVIFLTAEAIRRGRYDLPGVVGVISKPFDPIALADQVRTMLAR</sequence>
<evidence type="ECO:0000256" key="2">
    <source>
        <dbReference type="PROSITE-ProRule" id="PRU00169"/>
    </source>
</evidence>
<name>A0A1H7J5S6_9SPHN</name>
<feature type="modified residue" description="4-aspartylphosphate" evidence="2">
    <location>
        <position position="54"/>
    </location>
</feature>
<organism evidence="4 5">
    <name type="scientific">Sphingomonas palmae</name>
    <dbReference type="NCBI Taxonomy" id="1855283"/>
    <lineage>
        <taxon>Bacteria</taxon>
        <taxon>Pseudomonadati</taxon>
        <taxon>Pseudomonadota</taxon>
        <taxon>Alphaproteobacteria</taxon>
        <taxon>Sphingomonadales</taxon>
        <taxon>Sphingomonadaceae</taxon>
        <taxon>Sphingomonas</taxon>
    </lineage>
</organism>
<reference evidence="5" key="1">
    <citation type="submission" date="2016-10" db="EMBL/GenBank/DDBJ databases">
        <authorList>
            <person name="Varghese N."/>
            <person name="Submissions S."/>
        </authorList>
    </citation>
    <scope>NUCLEOTIDE SEQUENCE [LARGE SCALE GENOMIC DNA]</scope>
    <source>
        <strain evidence="5">JS21-1</strain>
    </source>
</reference>
<feature type="domain" description="Response regulatory" evidence="3">
    <location>
        <begin position="3"/>
        <end position="119"/>
    </location>
</feature>
<dbReference type="EMBL" id="FNZZ01000001">
    <property type="protein sequence ID" value="SEK70123.1"/>
    <property type="molecule type" value="Genomic_DNA"/>
</dbReference>
<dbReference type="Proteomes" id="UP000199214">
    <property type="component" value="Unassembled WGS sequence"/>
</dbReference>
<evidence type="ECO:0000313" key="4">
    <source>
        <dbReference type="EMBL" id="SEK70123.1"/>
    </source>
</evidence>
<dbReference type="GO" id="GO:0000160">
    <property type="term" value="P:phosphorelay signal transduction system"/>
    <property type="evidence" value="ECO:0007669"/>
    <property type="project" value="InterPro"/>
</dbReference>
<dbReference type="Pfam" id="PF00072">
    <property type="entry name" value="Response_reg"/>
    <property type="match status" value="1"/>
</dbReference>
<dbReference type="PANTHER" id="PTHR44591:SF3">
    <property type="entry name" value="RESPONSE REGULATORY DOMAIN-CONTAINING PROTEIN"/>
    <property type="match status" value="1"/>
</dbReference>
<dbReference type="PANTHER" id="PTHR44591">
    <property type="entry name" value="STRESS RESPONSE REGULATOR PROTEIN 1"/>
    <property type="match status" value="1"/>
</dbReference>
<dbReference type="SMART" id="SM00448">
    <property type="entry name" value="REC"/>
    <property type="match status" value="1"/>
</dbReference>
<proteinExistence type="predicted"/>